<proteinExistence type="predicted"/>
<name>A4S7U8_OSTLU</name>
<dbReference type="HOGENOM" id="CLU_702820_0_0_1"/>
<dbReference type="GeneID" id="5005421"/>
<dbReference type="Proteomes" id="UP000001568">
    <property type="component" value="Chromosome 14"/>
</dbReference>
<evidence type="ECO:0000313" key="1">
    <source>
        <dbReference type="EMBL" id="ABO99630.1"/>
    </source>
</evidence>
<reference evidence="1 2" key="1">
    <citation type="journal article" date="2007" name="Proc. Natl. Acad. Sci. U.S.A.">
        <title>The tiny eukaryote Ostreococcus provides genomic insights into the paradox of plankton speciation.</title>
        <authorList>
            <person name="Palenik B."/>
            <person name="Grimwood J."/>
            <person name="Aerts A."/>
            <person name="Rouze P."/>
            <person name="Salamov A."/>
            <person name="Putnam N."/>
            <person name="Dupont C."/>
            <person name="Jorgensen R."/>
            <person name="Derelle E."/>
            <person name="Rombauts S."/>
            <person name="Zhou K."/>
            <person name="Otillar R."/>
            <person name="Merchant S.S."/>
            <person name="Podell S."/>
            <person name="Gaasterland T."/>
            <person name="Napoli C."/>
            <person name="Gendler K."/>
            <person name="Manuell A."/>
            <person name="Tai V."/>
            <person name="Vallon O."/>
            <person name="Piganeau G."/>
            <person name="Jancek S."/>
            <person name="Heijde M."/>
            <person name="Jabbari K."/>
            <person name="Bowler C."/>
            <person name="Lohr M."/>
            <person name="Robbens S."/>
            <person name="Werner G."/>
            <person name="Dubchak I."/>
            <person name="Pazour G.J."/>
            <person name="Ren Q."/>
            <person name="Paulsen I."/>
            <person name="Delwiche C."/>
            <person name="Schmutz J."/>
            <person name="Rokhsar D."/>
            <person name="Van de Peer Y."/>
            <person name="Moreau H."/>
            <person name="Grigoriev I.V."/>
        </authorList>
    </citation>
    <scope>NUCLEOTIDE SEQUENCE [LARGE SCALE GENOMIC DNA]</scope>
    <source>
        <strain evidence="1 2">CCE9901</strain>
    </source>
</reference>
<evidence type="ECO:0000313" key="2">
    <source>
        <dbReference type="Proteomes" id="UP000001568"/>
    </source>
</evidence>
<protein>
    <submittedName>
        <fullName evidence="1">Uncharacterized protein</fullName>
    </submittedName>
</protein>
<organism evidence="1 2">
    <name type="scientific">Ostreococcus lucimarinus (strain CCE9901)</name>
    <dbReference type="NCBI Taxonomy" id="436017"/>
    <lineage>
        <taxon>Eukaryota</taxon>
        <taxon>Viridiplantae</taxon>
        <taxon>Chlorophyta</taxon>
        <taxon>Mamiellophyceae</taxon>
        <taxon>Mamiellales</taxon>
        <taxon>Bathycoccaceae</taxon>
        <taxon>Ostreococcus</taxon>
    </lineage>
</organism>
<dbReference type="EMBL" id="CP000594">
    <property type="protein sequence ID" value="ABO99630.1"/>
    <property type="molecule type" value="Genomic_DNA"/>
</dbReference>
<accession>A4S7U8</accession>
<dbReference type="Gramene" id="ABO99630">
    <property type="protein sequence ID" value="ABO99630"/>
    <property type="gene ID" value="OSTLU_18191"/>
</dbReference>
<keyword evidence="2" id="KW-1185">Reference proteome</keyword>
<dbReference type="AlphaFoldDB" id="A4S7U8"/>
<sequence>MARSTRSGDATRVDALMRAVDAVADALGDAGEANHRAFRDDAERIATALERTLTRDEDADAFAVLGVEHTASMWTACVDAWTRAAETREATRATAATLRDVAAAARDAERAWAAKRARGVARELEEVELRHDARVRRGEDAARRARLVGRFRAEETAARDALGDAGEASAGVDVVARFRALEGEFLWREECVLRGERGASALEASVRAFEPDSRVGALALAVTRAARWRERVATFEGRRDDEFERRCDQDVIARMEAQHPALVAQYVMWMKDAALESSERAASSAVAAATTHLYDFLLALDADVYDAVFDAQGRANVLCASFNALHVLRSRASPSSPPPRLAADARALISRLVVRVDAERDAEIALHGDDWGQAAFAVVAARLASQRLLEVVA</sequence>
<dbReference type="RefSeq" id="XP_001421337.1">
    <property type="nucleotide sequence ID" value="XM_001421300.1"/>
</dbReference>
<gene>
    <name evidence="1" type="ORF">OSTLU_18191</name>
</gene>
<dbReference type="KEGG" id="olu:OSTLU_18191"/>